<evidence type="ECO:0000256" key="1">
    <source>
        <dbReference type="SAM" id="SignalP"/>
    </source>
</evidence>
<comment type="caution">
    <text evidence="2">The sequence shown here is derived from an EMBL/GenBank/DDBJ whole genome shotgun (WGS) entry which is preliminary data.</text>
</comment>
<sequence>MHKILIMKKIITFGLLLSAFLGNAQAFNGKGDKKFQVGANFQDHAIGIMATYDYGIGENMSIGGYTTYLLGVDGDGSKFEDRFDLKARFNANIGNVMGLPENFDIYPGLDLGLRNFGGHLGGRYFFTNGFGLFTEFNIPIAKYESDVFGYEHLNNQFVFSFGASFNL</sequence>
<dbReference type="EMBL" id="RBLC01000001">
    <property type="protein sequence ID" value="RKS26295.1"/>
    <property type="molecule type" value="Genomic_DNA"/>
</dbReference>
<gene>
    <name evidence="2" type="ORF">CLV94_1352</name>
</gene>
<feature type="signal peptide" evidence="1">
    <location>
        <begin position="1"/>
        <end position="26"/>
    </location>
</feature>
<feature type="chain" id="PRO_5019799716" description="Outer membrane protein with beta-barrel domain" evidence="1">
    <location>
        <begin position="27"/>
        <end position="167"/>
    </location>
</feature>
<protein>
    <recommendedName>
        <fullName evidence="4">Outer membrane protein with beta-barrel domain</fullName>
    </recommendedName>
</protein>
<keyword evidence="1" id="KW-0732">Signal</keyword>
<reference evidence="2 3" key="1">
    <citation type="submission" date="2018-10" db="EMBL/GenBank/DDBJ databases">
        <title>Genomic Encyclopedia of Archaeal and Bacterial Type Strains, Phase II (KMG-II): from individual species to whole genera.</title>
        <authorList>
            <person name="Goeker M."/>
        </authorList>
    </citation>
    <scope>NUCLEOTIDE SEQUENCE [LARGE SCALE GENOMIC DNA]</scope>
    <source>
        <strain evidence="2 3">DSM 29537</strain>
    </source>
</reference>
<accession>A0A495MLS0</accession>
<name>A0A495MLS0_9FLAO</name>
<evidence type="ECO:0000313" key="3">
    <source>
        <dbReference type="Proteomes" id="UP000277579"/>
    </source>
</evidence>
<evidence type="ECO:0008006" key="4">
    <source>
        <dbReference type="Google" id="ProtNLM"/>
    </source>
</evidence>
<dbReference type="InterPro" id="IPR046588">
    <property type="entry name" value="DUF6646"/>
</dbReference>
<dbReference type="Proteomes" id="UP000277579">
    <property type="component" value="Unassembled WGS sequence"/>
</dbReference>
<dbReference type="Pfam" id="PF20351">
    <property type="entry name" value="DUF6646"/>
    <property type="match status" value="1"/>
</dbReference>
<dbReference type="AlphaFoldDB" id="A0A495MLS0"/>
<proteinExistence type="predicted"/>
<keyword evidence="3" id="KW-1185">Reference proteome</keyword>
<evidence type="ECO:0000313" key="2">
    <source>
        <dbReference type="EMBL" id="RKS26295.1"/>
    </source>
</evidence>
<organism evidence="2 3">
    <name type="scientific">Flavobacterium endophyticum</name>
    <dbReference type="NCBI Taxonomy" id="1540163"/>
    <lineage>
        <taxon>Bacteria</taxon>
        <taxon>Pseudomonadati</taxon>
        <taxon>Bacteroidota</taxon>
        <taxon>Flavobacteriia</taxon>
        <taxon>Flavobacteriales</taxon>
        <taxon>Flavobacteriaceae</taxon>
        <taxon>Flavobacterium</taxon>
    </lineage>
</organism>